<proteinExistence type="predicted"/>
<evidence type="ECO:0000313" key="2">
    <source>
        <dbReference type="Proteomes" id="UP001223886"/>
    </source>
</evidence>
<evidence type="ECO:0000313" key="1">
    <source>
        <dbReference type="EMBL" id="MDP9750679.1"/>
    </source>
</evidence>
<keyword evidence="2" id="KW-1185">Reference proteome</keyword>
<sequence>MIALFIRTTIVRVILIIMMKERRLTANEAARVLGSFLEEGLSRAN</sequence>
<accession>A0ABT9M3I5</accession>
<reference evidence="1 2" key="1">
    <citation type="submission" date="2023-07" db="EMBL/GenBank/DDBJ databases">
        <title>Genomic Encyclopedia of Type Strains, Phase IV (KMG-IV): sequencing the most valuable type-strain genomes for metagenomic binning, comparative biology and taxonomic classification.</title>
        <authorList>
            <person name="Goeker M."/>
        </authorList>
    </citation>
    <scope>NUCLEOTIDE SEQUENCE [LARGE SCALE GENOMIC DNA]</scope>
    <source>
        <strain evidence="1 2">DSM 25963</strain>
    </source>
</reference>
<gene>
    <name evidence="1" type="ORF">J2S24_001150</name>
</gene>
<protein>
    <submittedName>
        <fullName evidence="1">Uncharacterized protein</fullName>
    </submittedName>
</protein>
<dbReference type="EMBL" id="JAURUP010000009">
    <property type="protein sequence ID" value="MDP9750679.1"/>
    <property type="molecule type" value="Genomic_DNA"/>
</dbReference>
<organism evidence="1 2">
    <name type="scientific">Thermoanaerobacter pentosaceus</name>
    <dbReference type="NCBI Taxonomy" id="694059"/>
    <lineage>
        <taxon>Bacteria</taxon>
        <taxon>Bacillati</taxon>
        <taxon>Bacillota</taxon>
        <taxon>Clostridia</taxon>
        <taxon>Thermoanaerobacterales</taxon>
        <taxon>Thermoanaerobacteraceae</taxon>
        <taxon>Thermoanaerobacter</taxon>
    </lineage>
</organism>
<comment type="caution">
    <text evidence="1">The sequence shown here is derived from an EMBL/GenBank/DDBJ whole genome shotgun (WGS) entry which is preliminary data.</text>
</comment>
<dbReference type="Proteomes" id="UP001223886">
    <property type="component" value="Unassembled WGS sequence"/>
</dbReference>
<name>A0ABT9M3I5_9THEO</name>